<evidence type="ECO:0000313" key="2">
    <source>
        <dbReference type="Proteomes" id="UP001057860"/>
    </source>
</evidence>
<dbReference type="Pfam" id="PF05069">
    <property type="entry name" value="Phage_tail_S"/>
    <property type="match status" value="1"/>
</dbReference>
<name>A0ABY5UV99_9GAMM</name>
<organism evidence="1 2">
    <name type="scientific">Yersinia alsatica</name>
    <dbReference type="NCBI Taxonomy" id="2890317"/>
    <lineage>
        <taxon>Bacteria</taxon>
        <taxon>Pseudomonadati</taxon>
        <taxon>Pseudomonadota</taxon>
        <taxon>Gammaproteobacteria</taxon>
        <taxon>Enterobacterales</taxon>
        <taxon>Yersiniaceae</taxon>
        <taxon>Yersinia</taxon>
    </lineage>
</organism>
<protein>
    <submittedName>
        <fullName evidence="1">Phage virion morphogenesis protein</fullName>
    </submittedName>
</protein>
<reference evidence="1" key="1">
    <citation type="submission" date="2022-08" db="EMBL/GenBank/DDBJ databases">
        <authorList>
            <person name="Bogun A."/>
            <person name="Kislichkina A."/>
            <person name="Solomentsev V."/>
            <person name="Skryabin Y."/>
            <person name="Sizova A."/>
            <person name="Platonov M."/>
            <person name="Dentovskaya S."/>
        </authorList>
    </citation>
    <scope>NUCLEOTIDE SEQUENCE</scope>
    <source>
        <strain evidence="1">SCPM-O-B-7604</strain>
    </source>
</reference>
<accession>A0ABY5UV99</accession>
<dbReference type="Proteomes" id="UP001057860">
    <property type="component" value="Chromosome"/>
</dbReference>
<sequence>MALYDAPPPFIARKKKRPDKLGRIKRKMFTKLRTARFIKSESNADGDTVTFSGMVNSLVRVHHYGLRDKVTKKGPTVKYERRQLLSFTDGDSEWIGGWLWIVLVSNFLSSIT</sequence>
<dbReference type="EMBL" id="CP104006">
    <property type="protein sequence ID" value="UWM47422.1"/>
    <property type="molecule type" value="Genomic_DNA"/>
</dbReference>
<dbReference type="NCBIfam" id="TIGR01635">
    <property type="entry name" value="tail_comp_S"/>
    <property type="match status" value="1"/>
</dbReference>
<dbReference type="InterPro" id="IPR006522">
    <property type="entry name" value="Phage_virion_morphogenesis"/>
</dbReference>
<keyword evidence="2" id="KW-1185">Reference proteome</keyword>
<evidence type="ECO:0000313" key="1">
    <source>
        <dbReference type="EMBL" id="UWM47422.1"/>
    </source>
</evidence>
<gene>
    <name evidence="1" type="ORF">N0H69_15975</name>
</gene>
<proteinExistence type="predicted"/>